<gene>
    <name evidence="1" type="primary">ORF16050</name>
</gene>
<reference evidence="1" key="1">
    <citation type="submission" date="2014-12" db="EMBL/GenBank/DDBJ databases">
        <title>Insight into the proteome of Arion vulgaris.</title>
        <authorList>
            <person name="Aradska J."/>
            <person name="Bulat T."/>
            <person name="Smidak R."/>
            <person name="Sarate P."/>
            <person name="Gangsoo J."/>
            <person name="Sialana F."/>
            <person name="Bilban M."/>
            <person name="Lubec G."/>
        </authorList>
    </citation>
    <scope>NUCLEOTIDE SEQUENCE</scope>
    <source>
        <tissue evidence="1">Skin</tissue>
    </source>
</reference>
<accession>A0A0B6Y9V7</accession>
<organism evidence="1">
    <name type="scientific">Arion vulgaris</name>
    <dbReference type="NCBI Taxonomy" id="1028688"/>
    <lineage>
        <taxon>Eukaryota</taxon>
        <taxon>Metazoa</taxon>
        <taxon>Spiralia</taxon>
        <taxon>Lophotrochozoa</taxon>
        <taxon>Mollusca</taxon>
        <taxon>Gastropoda</taxon>
        <taxon>Heterobranchia</taxon>
        <taxon>Euthyneura</taxon>
        <taxon>Panpulmonata</taxon>
        <taxon>Eupulmonata</taxon>
        <taxon>Stylommatophora</taxon>
        <taxon>Helicina</taxon>
        <taxon>Arionoidea</taxon>
        <taxon>Arionidae</taxon>
        <taxon>Arion</taxon>
    </lineage>
</organism>
<sequence>MLHTILNVDFRSTKHIQDREAASWAKARTTKMNNTIRTIMFSTYFINAATPI</sequence>
<dbReference type="AlphaFoldDB" id="A0A0B6Y9V7"/>
<evidence type="ECO:0000313" key="1">
    <source>
        <dbReference type="EMBL" id="CEK52245.1"/>
    </source>
</evidence>
<name>A0A0B6Y9V7_9EUPU</name>
<protein>
    <submittedName>
        <fullName evidence="1">Uncharacterized protein</fullName>
    </submittedName>
</protein>
<dbReference type="EMBL" id="HACG01005380">
    <property type="protein sequence ID" value="CEK52245.1"/>
    <property type="molecule type" value="Transcribed_RNA"/>
</dbReference>
<proteinExistence type="predicted"/>